<organism evidence="5 6">
    <name type="scientific">Xylaria grammica</name>
    <dbReference type="NCBI Taxonomy" id="363999"/>
    <lineage>
        <taxon>Eukaryota</taxon>
        <taxon>Fungi</taxon>
        <taxon>Dikarya</taxon>
        <taxon>Ascomycota</taxon>
        <taxon>Pezizomycotina</taxon>
        <taxon>Sordariomycetes</taxon>
        <taxon>Xylariomycetidae</taxon>
        <taxon>Xylariales</taxon>
        <taxon>Xylariaceae</taxon>
        <taxon>Xylaria</taxon>
    </lineage>
</organism>
<feature type="region of interest" description="Disordered" evidence="4">
    <location>
        <begin position="729"/>
        <end position="761"/>
    </location>
</feature>
<dbReference type="EMBL" id="RYZI01000003">
    <property type="protein sequence ID" value="RWA14830.1"/>
    <property type="molecule type" value="Genomic_DNA"/>
</dbReference>
<dbReference type="Pfam" id="PF04615">
    <property type="entry name" value="Utp14"/>
    <property type="match status" value="1"/>
</dbReference>
<feature type="region of interest" description="Disordered" evidence="4">
    <location>
        <begin position="483"/>
        <end position="715"/>
    </location>
</feature>
<evidence type="ECO:0000256" key="4">
    <source>
        <dbReference type="SAM" id="MobiDB-lite"/>
    </source>
</evidence>
<feature type="region of interest" description="Disordered" evidence="4">
    <location>
        <begin position="1"/>
        <end position="268"/>
    </location>
</feature>
<feature type="compositionally biased region" description="Basic and acidic residues" evidence="4">
    <location>
        <begin position="616"/>
        <end position="628"/>
    </location>
</feature>
<evidence type="ECO:0000256" key="1">
    <source>
        <dbReference type="ARBA" id="ARBA00004604"/>
    </source>
</evidence>
<dbReference type="Proteomes" id="UP000286045">
    <property type="component" value="Unassembled WGS sequence"/>
</dbReference>
<dbReference type="PANTHER" id="PTHR14150:SF12">
    <property type="entry name" value="U3 SMALL NUCLEOLAR RNA-ASSOCIATED PROTEIN 14 HOMOLOG A"/>
    <property type="match status" value="1"/>
</dbReference>
<proteinExistence type="predicted"/>
<reference evidence="5 6" key="1">
    <citation type="submission" date="2018-12" db="EMBL/GenBank/DDBJ databases">
        <title>Draft genome sequence of Xylaria grammica IHI A82.</title>
        <authorList>
            <person name="Buettner E."/>
            <person name="Kellner H."/>
        </authorList>
    </citation>
    <scope>NUCLEOTIDE SEQUENCE [LARGE SCALE GENOMIC DNA]</scope>
    <source>
        <strain evidence="5 6">IHI A82</strain>
    </source>
</reference>
<evidence type="ECO:0000313" key="5">
    <source>
        <dbReference type="EMBL" id="RWA14830.1"/>
    </source>
</evidence>
<evidence type="ECO:0000313" key="6">
    <source>
        <dbReference type="Proteomes" id="UP000286045"/>
    </source>
</evidence>
<feature type="compositionally biased region" description="Acidic residues" evidence="4">
    <location>
        <begin position="121"/>
        <end position="140"/>
    </location>
</feature>
<feature type="compositionally biased region" description="Basic residues" evidence="4">
    <location>
        <begin position="21"/>
        <end position="30"/>
    </location>
</feature>
<feature type="compositionally biased region" description="Acidic residues" evidence="4">
    <location>
        <begin position="202"/>
        <end position="241"/>
    </location>
</feature>
<feature type="compositionally biased region" description="Polar residues" evidence="4">
    <location>
        <begin position="687"/>
        <end position="703"/>
    </location>
</feature>
<feature type="compositionally biased region" description="Basic and acidic residues" evidence="4">
    <location>
        <begin position="483"/>
        <end position="495"/>
    </location>
</feature>
<keyword evidence="2" id="KW-0597">Phosphoprotein</keyword>
<dbReference type="AlphaFoldDB" id="A0A439DKA5"/>
<dbReference type="GO" id="GO:0032040">
    <property type="term" value="C:small-subunit processome"/>
    <property type="evidence" value="ECO:0007669"/>
    <property type="project" value="InterPro"/>
</dbReference>
<comment type="caution">
    <text evidence="5">The sequence shown here is derived from an EMBL/GenBank/DDBJ whole genome shotgun (WGS) entry which is preliminary data.</text>
</comment>
<gene>
    <name evidence="5" type="ORF">EKO27_g280</name>
</gene>
<evidence type="ECO:0000256" key="3">
    <source>
        <dbReference type="ARBA" id="ARBA00023242"/>
    </source>
</evidence>
<dbReference type="STRING" id="363999.A0A439DKA5"/>
<keyword evidence="3" id="KW-0539">Nucleus</keyword>
<feature type="compositionally biased region" description="Acidic residues" evidence="4">
    <location>
        <begin position="75"/>
        <end position="88"/>
    </location>
</feature>
<evidence type="ECO:0000256" key="2">
    <source>
        <dbReference type="ARBA" id="ARBA00022553"/>
    </source>
</evidence>
<feature type="compositionally biased region" description="Basic and acidic residues" evidence="4">
    <location>
        <begin position="506"/>
        <end position="539"/>
    </location>
</feature>
<name>A0A439DKA5_9PEZI</name>
<sequence>MPGRQAHGRPLIAANGGGSKGKSKRSKTKVNSKAMNAYAAAQAEVGEQQKRTPRYRQLDADLNDGAPHGKHARDDEDGEDGEDDDEDEAPPRKMRRGARDNDDDVEYGSDSSGNSWRVNAVDDEDDEEIDSDEAFGESDEERFQNFEFPGSKNKKKKKKKQAEEDDDEDDDGKDADGDIGDADGASLGSDAIDLADALDMSMSDDDDDAEEDEDEDDSEAESDDSGDESSDIESDDQEEADINAWVSQFGGAEDTKEDEAQMTTSKPKLGLKELGLLGVKDLELKKSLKLMTKDERANKKQKLEVPLARRAQAKLDRSVAYEKANESLGRWLDTVKAMRRTDTSLVFPLPQHETGLARHDNSELVPLNQKTAGTELESTIMAIMEESGLSLSAEPKEKAVVVNDDGQIISNKALQQQKRRERELKSREEARAKRIKKIKSKAYHRVHRKQRERDEIKEREIMAASGEIDSEDEREALDRQRAMERMGARHRESKWAKQANKNGRAAWDEDVRIGVTEMARRDEELRRRIEGKSVNKGSDDGSEDSDDSAGSEVDERLQLLRQLKKVDAMEDSEPKSKLMKMEFMRKAEARRKQENDELIADMRRELASDAEDESESDHGPEDIGRRTFGEPTASKHALKASKLNKKAKAEKVDQVQEHASSAQEPTARRSTILSTPALASAPHNPDVNGTTGAWSQPTMAGTSKKQRGKKAVPSTDVLEIDINSVAVSEQPPAPVPAKIKAQKKGDMVQTEYSSDDEDQHLPVQFREQELIERAFGGLDVFEAEFQAEKDAAIAEDDEKMVETTLPGWGSWVGEGVTKREKNQRRFFTKKEGVKPDTRKDFRKDKVMINEKRVKKNDKYLASQLPHQYESRAQYERSLRLPIGPEFMTKQSFQEATKPRVIIKQGIIAPISKPTH</sequence>
<dbReference type="GO" id="GO:0006364">
    <property type="term" value="P:rRNA processing"/>
    <property type="evidence" value="ECO:0007669"/>
    <property type="project" value="InterPro"/>
</dbReference>
<feature type="compositionally biased region" description="Acidic residues" evidence="4">
    <location>
        <begin position="163"/>
        <end position="181"/>
    </location>
</feature>
<dbReference type="PANTHER" id="PTHR14150">
    <property type="entry name" value="U3 SMALL NUCLEOLAR RNA-ASSOCIATED PROTEIN 14"/>
    <property type="match status" value="1"/>
</dbReference>
<feature type="compositionally biased region" description="Basic and acidic residues" evidence="4">
    <location>
        <begin position="647"/>
        <end position="656"/>
    </location>
</feature>
<feature type="compositionally biased region" description="Acidic residues" evidence="4">
    <location>
        <begin position="540"/>
        <end position="549"/>
    </location>
</feature>
<protein>
    <submittedName>
        <fullName evidence="5">Uncharacterized protein</fullName>
    </submittedName>
</protein>
<feature type="compositionally biased region" description="Low complexity" evidence="4">
    <location>
        <begin position="182"/>
        <end position="201"/>
    </location>
</feature>
<feature type="compositionally biased region" description="Basic residues" evidence="4">
    <location>
        <begin position="636"/>
        <end position="646"/>
    </location>
</feature>
<accession>A0A439DKA5</accession>
<dbReference type="InterPro" id="IPR006709">
    <property type="entry name" value="SSU_processome_Utp14"/>
</dbReference>
<comment type="subcellular location">
    <subcellularLocation>
        <location evidence="1">Nucleus</location>
        <location evidence="1">Nucleolus</location>
    </subcellularLocation>
</comment>
<feature type="compositionally biased region" description="Basic and acidic residues" evidence="4">
    <location>
        <begin position="553"/>
        <end position="607"/>
    </location>
</feature>
<keyword evidence="6" id="KW-1185">Reference proteome</keyword>
<feature type="compositionally biased region" description="Polar residues" evidence="4">
    <location>
        <begin position="657"/>
        <end position="674"/>
    </location>
</feature>